<feature type="region of interest" description="Disordered" evidence="1">
    <location>
        <begin position="34"/>
        <end position="55"/>
    </location>
</feature>
<accession>A0A0L7REE7</accession>
<sequence length="178" mass="20995">MYQKENRRWNVHELADLYRPPSFIRQFPCSVRHTPRAFPGRQRKDTNVYDEKQSSTKPKWEEVRATPGTYSWWKRYSEVVKSVRRQSTRNPSTETENLDYYARGGIKVFEALRWGMIEKRLGNTALEQPELNVVNFFPTGLIASAIVFKTENKSKICERLSFANFSLVMAMRRENSHP</sequence>
<reference evidence="2 3" key="1">
    <citation type="submission" date="2015-07" db="EMBL/GenBank/DDBJ databases">
        <title>The genome of Habropoda laboriosa.</title>
        <authorList>
            <person name="Pan H."/>
            <person name="Kapheim K."/>
        </authorList>
    </citation>
    <scope>NUCLEOTIDE SEQUENCE [LARGE SCALE GENOMIC DNA]</scope>
    <source>
        <strain evidence="2">0110345459</strain>
    </source>
</reference>
<organism evidence="2 3">
    <name type="scientific">Habropoda laboriosa</name>
    <dbReference type="NCBI Taxonomy" id="597456"/>
    <lineage>
        <taxon>Eukaryota</taxon>
        <taxon>Metazoa</taxon>
        <taxon>Ecdysozoa</taxon>
        <taxon>Arthropoda</taxon>
        <taxon>Hexapoda</taxon>
        <taxon>Insecta</taxon>
        <taxon>Pterygota</taxon>
        <taxon>Neoptera</taxon>
        <taxon>Endopterygota</taxon>
        <taxon>Hymenoptera</taxon>
        <taxon>Apocrita</taxon>
        <taxon>Aculeata</taxon>
        <taxon>Apoidea</taxon>
        <taxon>Anthophila</taxon>
        <taxon>Apidae</taxon>
        <taxon>Habropoda</taxon>
    </lineage>
</organism>
<gene>
    <name evidence="2" type="ORF">WH47_07557</name>
</gene>
<name>A0A0L7REE7_9HYME</name>
<dbReference type="EMBL" id="KQ414612">
    <property type="protein sequence ID" value="KOC69106.1"/>
    <property type="molecule type" value="Genomic_DNA"/>
</dbReference>
<keyword evidence="3" id="KW-1185">Reference proteome</keyword>
<evidence type="ECO:0000313" key="3">
    <source>
        <dbReference type="Proteomes" id="UP000053825"/>
    </source>
</evidence>
<protein>
    <submittedName>
        <fullName evidence="2">Uncharacterized protein</fullName>
    </submittedName>
</protein>
<dbReference type="Proteomes" id="UP000053825">
    <property type="component" value="Unassembled WGS sequence"/>
</dbReference>
<evidence type="ECO:0000256" key="1">
    <source>
        <dbReference type="SAM" id="MobiDB-lite"/>
    </source>
</evidence>
<evidence type="ECO:0000313" key="2">
    <source>
        <dbReference type="EMBL" id="KOC69106.1"/>
    </source>
</evidence>
<dbReference type="AlphaFoldDB" id="A0A0L7REE7"/>
<proteinExistence type="predicted"/>
<feature type="compositionally biased region" description="Basic and acidic residues" evidence="1">
    <location>
        <begin position="42"/>
        <end position="55"/>
    </location>
</feature>